<feature type="non-terminal residue" evidence="1">
    <location>
        <position position="1"/>
    </location>
</feature>
<proteinExistence type="predicted"/>
<dbReference type="Proteomes" id="UP001206878">
    <property type="component" value="Unassembled WGS sequence"/>
</dbReference>
<dbReference type="SUPFAM" id="SSF56925">
    <property type="entry name" value="OMPA-like"/>
    <property type="match status" value="1"/>
</dbReference>
<gene>
    <name evidence="1" type="ORF">NVV43_28500</name>
</gene>
<dbReference type="EMBL" id="JANPXH010001219">
    <property type="protein sequence ID" value="MCR6679401.1"/>
    <property type="molecule type" value="Genomic_DNA"/>
</dbReference>
<comment type="caution">
    <text evidence="1">The sequence shown here is derived from an EMBL/GenBank/DDBJ whole genome shotgun (WGS) entry which is preliminary data.</text>
</comment>
<organism evidence="1 2">
    <name type="scientific">Escherichia marmotae</name>
    <dbReference type="NCBI Taxonomy" id="1499973"/>
    <lineage>
        <taxon>Bacteria</taxon>
        <taxon>Pseudomonadati</taxon>
        <taxon>Pseudomonadota</taxon>
        <taxon>Gammaproteobacteria</taxon>
        <taxon>Enterobacterales</taxon>
        <taxon>Enterobacteriaceae</taxon>
        <taxon>Escherichia</taxon>
    </lineage>
</organism>
<accession>A0AAW5MZC3</accession>
<dbReference type="AlphaFoldDB" id="A0AAW5MZC3"/>
<protein>
    <submittedName>
        <fullName evidence="1">Uncharacterized protein</fullName>
    </submittedName>
</protein>
<reference evidence="1" key="1">
    <citation type="submission" date="2022-07" db="EMBL/GenBank/DDBJ databases">
        <title>Diversity of ethanolamine utilization by human commensal Escherichia coli.</title>
        <authorList>
            <person name="Jubelin G."/>
        </authorList>
    </citation>
    <scope>NUCLEOTIDE SEQUENCE</scope>
    <source>
        <strain evidence="1">S1</strain>
    </source>
</reference>
<sequence length="61" mass="6743">DTQNRVPVGFSRDLAQDANFKTLGVEVKPIPNIVVKTDYQWVTNGAGTGRNQFNVNLGYAF</sequence>
<dbReference type="InterPro" id="IPR011250">
    <property type="entry name" value="OMP/PagP_B-barrel"/>
</dbReference>
<evidence type="ECO:0000313" key="2">
    <source>
        <dbReference type="Proteomes" id="UP001206878"/>
    </source>
</evidence>
<evidence type="ECO:0000313" key="1">
    <source>
        <dbReference type="EMBL" id="MCR6679401.1"/>
    </source>
</evidence>
<name>A0AAW5MZC3_9ESCH</name>